<name>A0A8J2Z0E4_9PROT</name>
<keyword evidence="3" id="KW-0436">Ligase</keyword>
<dbReference type="Pfam" id="PF00501">
    <property type="entry name" value="AMP-binding"/>
    <property type="match status" value="1"/>
</dbReference>
<dbReference type="EMBL" id="BMJQ01000016">
    <property type="protein sequence ID" value="GGF39306.1"/>
    <property type="molecule type" value="Genomic_DNA"/>
</dbReference>
<protein>
    <submittedName>
        <fullName evidence="3">Fatty-acid--CoA ligase</fullName>
    </submittedName>
</protein>
<dbReference type="InterPro" id="IPR000873">
    <property type="entry name" value="AMP-dep_synth/lig_dom"/>
</dbReference>
<evidence type="ECO:0000259" key="2">
    <source>
        <dbReference type="Pfam" id="PF13193"/>
    </source>
</evidence>
<comment type="caution">
    <text evidence="3">The sequence shown here is derived from an EMBL/GenBank/DDBJ whole genome shotgun (WGS) entry which is preliminary data.</text>
</comment>
<dbReference type="InterPro" id="IPR025110">
    <property type="entry name" value="AMP-bd_C"/>
</dbReference>
<evidence type="ECO:0000259" key="1">
    <source>
        <dbReference type="Pfam" id="PF00501"/>
    </source>
</evidence>
<dbReference type="AlphaFoldDB" id="A0A8J2Z0E4"/>
<dbReference type="Pfam" id="PF13193">
    <property type="entry name" value="AMP-binding_C"/>
    <property type="match status" value="1"/>
</dbReference>
<dbReference type="PROSITE" id="PS00455">
    <property type="entry name" value="AMP_BINDING"/>
    <property type="match status" value="1"/>
</dbReference>
<dbReference type="PANTHER" id="PTHR43201:SF32">
    <property type="entry name" value="2-SUCCINYLBENZOATE--COA LIGASE, CHLOROPLASTIC_PEROXISOMAL"/>
    <property type="match status" value="1"/>
</dbReference>
<dbReference type="GO" id="GO:0031956">
    <property type="term" value="F:medium-chain fatty acid-CoA ligase activity"/>
    <property type="evidence" value="ECO:0007669"/>
    <property type="project" value="TreeGrafter"/>
</dbReference>
<dbReference type="SUPFAM" id="SSF56801">
    <property type="entry name" value="Acetyl-CoA synthetase-like"/>
    <property type="match status" value="1"/>
</dbReference>
<dbReference type="GO" id="GO:0006631">
    <property type="term" value="P:fatty acid metabolic process"/>
    <property type="evidence" value="ECO:0007669"/>
    <property type="project" value="TreeGrafter"/>
</dbReference>
<organism evidence="3 4">
    <name type="scientific">Aliidongia dinghuensis</name>
    <dbReference type="NCBI Taxonomy" id="1867774"/>
    <lineage>
        <taxon>Bacteria</taxon>
        <taxon>Pseudomonadati</taxon>
        <taxon>Pseudomonadota</taxon>
        <taxon>Alphaproteobacteria</taxon>
        <taxon>Rhodospirillales</taxon>
        <taxon>Dongiaceae</taxon>
        <taxon>Aliidongia</taxon>
    </lineage>
</organism>
<dbReference type="InterPro" id="IPR042099">
    <property type="entry name" value="ANL_N_sf"/>
</dbReference>
<evidence type="ECO:0000313" key="3">
    <source>
        <dbReference type="EMBL" id="GGF39306.1"/>
    </source>
</evidence>
<proteinExistence type="predicted"/>
<dbReference type="InterPro" id="IPR045851">
    <property type="entry name" value="AMP-bd_C_sf"/>
</dbReference>
<keyword evidence="4" id="KW-1185">Reference proteome</keyword>
<dbReference type="RefSeq" id="WP_189051099.1">
    <property type="nucleotide sequence ID" value="NZ_BMJQ01000016.1"/>
</dbReference>
<sequence length="495" mass="51752">MLFGDLLDRALAEGAGPRTALIDGTGAFSYDELDAAADRFAGQLVRRGYRPGARAALCARNGLAYGIIVLGAARAGVVLIHLSTRATAGEIEAALTETGAEVLFAGEDMQSDRVPVVHLTRDGDAWFGTGPAERPVLDLADDAPLALLYSGGTTGAAKGVLVSHRARLVTAEIAAGGLGLEATDRVLVSTPLFHTAALFCWLAPAWLQGATVVVGDKWSAAGFIDLVERERVTAAFLVPTQIGDLLAAPELDAGRLASLRLVCHAGAPMPPDRADRLARLLPEADIAEHYGLSETGLLTVRRRSDPADRPGSVGHPPPPVELAVRGPDGAFLPPGTVGEIATRGPHLLSGLIGGTSMATLFPWHDGWLATGDRGRLDTDGSLTLLARSRDVIVSGAENLYPGEIEAVLLSHPALAECAVFGVPDERLGEVPVAQVVLRPGMAATETELIDHVLSLLPRHKRPRRIIFAPALPRSAVGKVLKAQLAAAFSAARSHA</sequence>
<dbReference type="PANTHER" id="PTHR43201">
    <property type="entry name" value="ACYL-COA SYNTHETASE"/>
    <property type="match status" value="1"/>
</dbReference>
<evidence type="ECO:0000313" key="4">
    <source>
        <dbReference type="Proteomes" id="UP000646365"/>
    </source>
</evidence>
<dbReference type="Gene3D" id="3.40.50.12780">
    <property type="entry name" value="N-terminal domain of ligase-like"/>
    <property type="match status" value="1"/>
</dbReference>
<feature type="domain" description="AMP-binding enzyme C-terminal" evidence="2">
    <location>
        <begin position="403"/>
        <end position="478"/>
    </location>
</feature>
<accession>A0A8J2Z0E4</accession>
<dbReference type="InterPro" id="IPR020845">
    <property type="entry name" value="AMP-binding_CS"/>
</dbReference>
<gene>
    <name evidence="3" type="ORF">GCM10011611_52120</name>
</gene>
<reference evidence="3" key="1">
    <citation type="journal article" date="2014" name="Int. J. Syst. Evol. Microbiol.">
        <title>Complete genome sequence of Corynebacterium casei LMG S-19264T (=DSM 44701T), isolated from a smear-ripened cheese.</title>
        <authorList>
            <consortium name="US DOE Joint Genome Institute (JGI-PGF)"/>
            <person name="Walter F."/>
            <person name="Albersmeier A."/>
            <person name="Kalinowski J."/>
            <person name="Ruckert C."/>
        </authorList>
    </citation>
    <scope>NUCLEOTIDE SEQUENCE</scope>
    <source>
        <strain evidence="3">CGMCC 1.15725</strain>
    </source>
</reference>
<feature type="domain" description="AMP-dependent synthetase/ligase" evidence="1">
    <location>
        <begin position="13"/>
        <end position="350"/>
    </location>
</feature>
<dbReference type="Gene3D" id="3.30.300.30">
    <property type="match status" value="1"/>
</dbReference>
<dbReference type="Proteomes" id="UP000646365">
    <property type="component" value="Unassembled WGS sequence"/>
</dbReference>
<reference evidence="3" key="2">
    <citation type="submission" date="2020-09" db="EMBL/GenBank/DDBJ databases">
        <authorList>
            <person name="Sun Q."/>
            <person name="Zhou Y."/>
        </authorList>
    </citation>
    <scope>NUCLEOTIDE SEQUENCE</scope>
    <source>
        <strain evidence="3">CGMCC 1.15725</strain>
    </source>
</reference>